<dbReference type="Proteomes" id="UP001220256">
    <property type="component" value="Unassembled WGS sequence"/>
</dbReference>
<proteinExistence type="predicted"/>
<keyword evidence="2" id="KW-1185">Reference proteome</keyword>
<evidence type="ECO:0000313" key="2">
    <source>
        <dbReference type="Proteomes" id="UP001220256"/>
    </source>
</evidence>
<comment type="caution">
    <text evidence="1">The sequence shown here is derived from an EMBL/GenBank/DDBJ whole genome shotgun (WGS) entry which is preliminary data.</text>
</comment>
<feature type="non-terminal residue" evidence="1">
    <location>
        <position position="1"/>
    </location>
</feature>
<organism evidence="1 2">
    <name type="scientific">Penicillium chrysogenum</name>
    <name type="common">Penicillium notatum</name>
    <dbReference type="NCBI Taxonomy" id="5076"/>
    <lineage>
        <taxon>Eukaryota</taxon>
        <taxon>Fungi</taxon>
        <taxon>Dikarya</taxon>
        <taxon>Ascomycota</taxon>
        <taxon>Pezizomycotina</taxon>
        <taxon>Eurotiomycetes</taxon>
        <taxon>Eurotiomycetidae</taxon>
        <taxon>Eurotiales</taxon>
        <taxon>Aspergillaceae</taxon>
        <taxon>Penicillium</taxon>
        <taxon>Penicillium chrysogenum species complex</taxon>
    </lineage>
</organism>
<sequence length="77" mass="8674">SKYNNVISFSLKILFRVPAHYSKDRLWRPTAFDDISCSLALFVALPNVDALDPQPPCSASLLCLKILLGRLRSDLLR</sequence>
<evidence type="ECO:0000313" key="1">
    <source>
        <dbReference type="EMBL" id="KAJ5256206.1"/>
    </source>
</evidence>
<gene>
    <name evidence="1" type="ORF">N7505_011357</name>
</gene>
<dbReference type="EMBL" id="JAPVEB010000010">
    <property type="protein sequence ID" value="KAJ5256206.1"/>
    <property type="molecule type" value="Genomic_DNA"/>
</dbReference>
<accession>A0ABQ8W6H4</accession>
<name>A0ABQ8W6H4_PENCH</name>
<protein>
    <submittedName>
        <fullName evidence="1">Uncharacterized protein</fullName>
    </submittedName>
</protein>
<reference evidence="1 2" key="1">
    <citation type="journal article" date="2023" name="IMA Fungus">
        <title>Comparative genomic study of the Penicillium genus elucidates a diverse pangenome and 15 lateral gene transfer events.</title>
        <authorList>
            <person name="Petersen C."/>
            <person name="Sorensen T."/>
            <person name="Nielsen M.R."/>
            <person name="Sondergaard T.E."/>
            <person name="Sorensen J.L."/>
            <person name="Fitzpatrick D.A."/>
            <person name="Frisvad J.C."/>
            <person name="Nielsen K.L."/>
        </authorList>
    </citation>
    <scope>NUCLEOTIDE SEQUENCE [LARGE SCALE GENOMIC DNA]</scope>
    <source>
        <strain evidence="1 2">IBT 3361</strain>
    </source>
</reference>